<dbReference type="RefSeq" id="XP_041137304.1">
    <property type="nucleotide sequence ID" value="XM_041279090.1"/>
</dbReference>
<dbReference type="EMBL" id="CP063136">
    <property type="protein sequence ID" value="QOU20811.1"/>
    <property type="molecule type" value="Genomic_DNA"/>
</dbReference>
<evidence type="ECO:0000313" key="1">
    <source>
        <dbReference type="EMBL" id="QOU20811.1"/>
    </source>
</evidence>
<sequence>MNKGRNKDTERFLKLLLERLLIANNLPLDTDISALMDKEEFLVFFRMLNRFKLRRNRLPILRPTFVRHLIPFVLESKFLISRRIGSSDLEAFLKILYRYLSFSETNDPRIIMKADAAFLYFMAKMPGSKVEILLAYTMAMFPQSRSLFTSLNLISKNSNGKDYLTHNGKMIPNCNIRDELCLVDKMPSMKIIQLIYDRLFLGHELTKWDVGALFSRYLDEVRRIQSQDTLSDHPFCRNNHSSLILESFIRYIITWLKKPVFAYNRVIVFLNSVYCSELKSRYLSILISDLSRRSLSHACSLLIRAEMDTKVDSDVFFSIINEMMRLGEEESAKKYYAYACRSERISKSFTDSQIAKICVDFKWDAPKYWLINRLSVDPKVISKFENEKSGSNSDRTPAWLQKEKPFNTDVFISFLDGYQKTENR</sequence>
<reference evidence="1" key="1">
    <citation type="submission" date="2020-10" db="EMBL/GenBank/DDBJ databases">
        <authorList>
            <person name="Palmer J.M."/>
        </authorList>
    </citation>
    <scope>NUCLEOTIDE SEQUENCE</scope>
    <source>
        <strain evidence="1">UCD 2041</strain>
    </source>
</reference>
<organism evidence="1 2">
    <name type="scientific">Dekkera bruxellensis</name>
    <name type="common">Brettanomyces custersii</name>
    <dbReference type="NCBI Taxonomy" id="5007"/>
    <lineage>
        <taxon>Eukaryota</taxon>
        <taxon>Fungi</taxon>
        <taxon>Dikarya</taxon>
        <taxon>Ascomycota</taxon>
        <taxon>Saccharomycotina</taxon>
        <taxon>Pichiomycetes</taxon>
        <taxon>Pichiales</taxon>
        <taxon>Pichiaceae</taxon>
        <taxon>Brettanomyces</taxon>
    </lineage>
</organism>
<dbReference type="Proteomes" id="UP000663131">
    <property type="component" value="Chromosome 8"/>
</dbReference>
<proteinExistence type="predicted"/>
<accession>A0A871RE42</accession>
<evidence type="ECO:0000313" key="2">
    <source>
        <dbReference type="Proteomes" id="UP000663131"/>
    </source>
</evidence>
<name>A0A871RE42_DEKBR</name>
<dbReference type="KEGG" id="bbrx:BRETT_000525"/>
<protein>
    <submittedName>
        <fullName evidence="1">Uncharacterized protein</fullName>
    </submittedName>
</protein>
<dbReference type="AlphaFoldDB" id="A0A871RE42"/>
<dbReference type="OrthoDB" id="3996889at2759"/>
<dbReference type="GeneID" id="64572450"/>
<reference evidence="1" key="2">
    <citation type="journal article" name="BMC Genomics">
        <title>New genome assemblies reveal patterns of domestication and adaptation across Brettanomyces (Dekkera) species.</title>
        <authorList>
            <person name="Roach M.J."/>
            <person name="Borneman A.R."/>
        </authorList>
    </citation>
    <scope>NUCLEOTIDE SEQUENCE</scope>
    <source>
        <strain evidence="1">UCD 2041</strain>
    </source>
</reference>
<gene>
    <name evidence="1" type="ORF">BRETT_000525</name>
</gene>